<dbReference type="HOGENOM" id="CLU_2120998_0_0_1"/>
<evidence type="ECO:0000313" key="1">
    <source>
        <dbReference type="EMBL" id="EJT97894.1"/>
    </source>
</evidence>
<accession>M5FS12</accession>
<dbReference type="OrthoDB" id="2755069at2759"/>
<dbReference type="RefSeq" id="XP_040624792.1">
    <property type="nucleotide sequence ID" value="XM_040769233.1"/>
</dbReference>
<protein>
    <submittedName>
        <fullName evidence="1">Uncharacterized protein</fullName>
    </submittedName>
</protein>
<proteinExistence type="predicted"/>
<organism evidence="1 2">
    <name type="scientific">Dacryopinax primogenitus (strain DJM 731)</name>
    <name type="common">Brown rot fungus</name>
    <dbReference type="NCBI Taxonomy" id="1858805"/>
    <lineage>
        <taxon>Eukaryota</taxon>
        <taxon>Fungi</taxon>
        <taxon>Dikarya</taxon>
        <taxon>Basidiomycota</taxon>
        <taxon>Agaricomycotina</taxon>
        <taxon>Dacrymycetes</taxon>
        <taxon>Dacrymycetales</taxon>
        <taxon>Dacrymycetaceae</taxon>
        <taxon>Dacryopinax</taxon>
    </lineage>
</organism>
<dbReference type="Proteomes" id="UP000030653">
    <property type="component" value="Unassembled WGS sequence"/>
</dbReference>
<dbReference type="EMBL" id="JH795875">
    <property type="protein sequence ID" value="EJT97894.1"/>
    <property type="molecule type" value="Genomic_DNA"/>
</dbReference>
<keyword evidence="2" id="KW-1185">Reference proteome</keyword>
<gene>
    <name evidence="1" type="ORF">DACRYDRAFT_111414</name>
</gene>
<reference evidence="1 2" key="1">
    <citation type="journal article" date="2012" name="Science">
        <title>The Paleozoic origin of enzymatic lignin decomposition reconstructed from 31 fungal genomes.</title>
        <authorList>
            <person name="Floudas D."/>
            <person name="Binder M."/>
            <person name="Riley R."/>
            <person name="Barry K."/>
            <person name="Blanchette R.A."/>
            <person name="Henrissat B."/>
            <person name="Martinez A.T."/>
            <person name="Otillar R."/>
            <person name="Spatafora J.W."/>
            <person name="Yadav J.S."/>
            <person name="Aerts A."/>
            <person name="Benoit I."/>
            <person name="Boyd A."/>
            <person name="Carlson A."/>
            <person name="Copeland A."/>
            <person name="Coutinho P.M."/>
            <person name="de Vries R.P."/>
            <person name="Ferreira P."/>
            <person name="Findley K."/>
            <person name="Foster B."/>
            <person name="Gaskell J."/>
            <person name="Glotzer D."/>
            <person name="Gorecki P."/>
            <person name="Heitman J."/>
            <person name="Hesse C."/>
            <person name="Hori C."/>
            <person name="Igarashi K."/>
            <person name="Jurgens J.A."/>
            <person name="Kallen N."/>
            <person name="Kersten P."/>
            <person name="Kohler A."/>
            <person name="Kuees U."/>
            <person name="Kumar T.K.A."/>
            <person name="Kuo A."/>
            <person name="LaButti K."/>
            <person name="Larrondo L.F."/>
            <person name="Lindquist E."/>
            <person name="Ling A."/>
            <person name="Lombard V."/>
            <person name="Lucas S."/>
            <person name="Lundell T."/>
            <person name="Martin R."/>
            <person name="McLaughlin D.J."/>
            <person name="Morgenstern I."/>
            <person name="Morin E."/>
            <person name="Murat C."/>
            <person name="Nagy L.G."/>
            <person name="Nolan M."/>
            <person name="Ohm R.A."/>
            <person name="Patyshakuliyeva A."/>
            <person name="Rokas A."/>
            <person name="Ruiz-Duenas F.J."/>
            <person name="Sabat G."/>
            <person name="Salamov A."/>
            <person name="Samejima M."/>
            <person name="Schmutz J."/>
            <person name="Slot J.C."/>
            <person name="St John F."/>
            <person name="Stenlid J."/>
            <person name="Sun H."/>
            <person name="Sun S."/>
            <person name="Syed K."/>
            <person name="Tsang A."/>
            <person name="Wiebenga A."/>
            <person name="Young D."/>
            <person name="Pisabarro A."/>
            <person name="Eastwood D.C."/>
            <person name="Martin F."/>
            <person name="Cullen D."/>
            <person name="Grigoriev I.V."/>
            <person name="Hibbett D.S."/>
        </authorList>
    </citation>
    <scope>NUCLEOTIDE SEQUENCE [LARGE SCALE GENOMIC DNA]</scope>
    <source>
        <strain evidence="1 2">DJM-731 SS1</strain>
    </source>
</reference>
<name>M5FS12_DACPD</name>
<dbReference type="GeneID" id="63684295"/>
<dbReference type="AlphaFoldDB" id="M5FS12"/>
<sequence length="114" mass="13164">MGLKDQKELFNNMKQHVQEACIQHNLDVMRNITEHPPALLLMIYKQVKEKSPQLAAFNKDWATQAMIQQFAKNRKYNTCKKEAGIAAERANLVCALEEQDEDKEQAENTKDFAL</sequence>
<evidence type="ECO:0000313" key="2">
    <source>
        <dbReference type="Proteomes" id="UP000030653"/>
    </source>
</evidence>